<feature type="transmembrane region" description="Helical" evidence="10">
    <location>
        <begin position="436"/>
        <end position="455"/>
    </location>
</feature>
<dbReference type="CDD" id="cd17346">
    <property type="entry name" value="MFS_DtpA_like"/>
    <property type="match status" value="1"/>
</dbReference>
<reference evidence="11 12" key="1">
    <citation type="submission" date="2015-06" db="EMBL/GenBank/DDBJ databases">
        <authorList>
            <person name="Kim K.M."/>
        </authorList>
    </citation>
    <scope>NUCLEOTIDE SEQUENCE [LARGE SCALE GENOMIC DNA]</scope>
    <source>
        <strain evidence="11 12">KCTC 22370</strain>
    </source>
</reference>
<evidence type="ECO:0000256" key="3">
    <source>
        <dbReference type="ARBA" id="ARBA00022475"/>
    </source>
</evidence>
<proteinExistence type="inferred from homology"/>
<dbReference type="PROSITE" id="PS01023">
    <property type="entry name" value="PTR2_2"/>
    <property type="match status" value="1"/>
</dbReference>
<feature type="transmembrane region" description="Helical" evidence="10">
    <location>
        <begin position="406"/>
        <end position="424"/>
    </location>
</feature>
<organism evidence="11 12">
    <name type="scientific">Pelagerythrobacter marensis</name>
    <dbReference type="NCBI Taxonomy" id="543877"/>
    <lineage>
        <taxon>Bacteria</taxon>
        <taxon>Pseudomonadati</taxon>
        <taxon>Pseudomonadota</taxon>
        <taxon>Alphaproteobacteria</taxon>
        <taxon>Sphingomonadales</taxon>
        <taxon>Erythrobacteraceae</taxon>
        <taxon>Pelagerythrobacter</taxon>
    </lineage>
</organism>
<evidence type="ECO:0000313" key="12">
    <source>
        <dbReference type="Proteomes" id="UP000037643"/>
    </source>
</evidence>
<keyword evidence="7 10" id="KW-0472">Membrane</keyword>
<evidence type="ECO:0000256" key="8">
    <source>
        <dbReference type="RuleBase" id="RU003755"/>
    </source>
</evidence>
<keyword evidence="2 8" id="KW-0813">Transport</keyword>
<dbReference type="InterPro" id="IPR005279">
    <property type="entry name" value="Dipep/tripep_permease"/>
</dbReference>
<keyword evidence="3" id="KW-1003">Cell membrane</keyword>
<feature type="transmembrane region" description="Helical" evidence="10">
    <location>
        <begin position="48"/>
        <end position="67"/>
    </location>
</feature>
<dbReference type="InterPro" id="IPR036259">
    <property type="entry name" value="MFS_trans_sf"/>
</dbReference>
<evidence type="ECO:0000256" key="4">
    <source>
        <dbReference type="ARBA" id="ARBA00022692"/>
    </source>
</evidence>
<feature type="transmembrane region" description="Helical" evidence="10">
    <location>
        <begin position="297"/>
        <end position="326"/>
    </location>
</feature>
<keyword evidence="5" id="KW-0653">Protein transport</keyword>
<dbReference type="SUPFAM" id="SSF103473">
    <property type="entry name" value="MFS general substrate transporter"/>
    <property type="match status" value="1"/>
</dbReference>
<evidence type="ECO:0000256" key="9">
    <source>
        <dbReference type="SAM" id="MobiDB-lite"/>
    </source>
</evidence>
<evidence type="ECO:0000256" key="5">
    <source>
        <dbReference type="ARBA" id="ARBA00022856"/>
    </source>
</evidence>
<dbReference type="AlphaFoldDB" id="A0A0G3XB99"/>
<dbReference type="PANTHER" id="PTHR23517:SF15">
    <property type="entry name" value="PROTON-DEPENDENT OLIGOPEPTIDE FAMILY TRANSPORT PROTEIN"/>
    <property type="match status" value="1"/>
</dbReference>
<dbReference type="GO" id="GO:0005886">
    <property type="term" value="C:plasma membrane"/>
    <property type="evidence" value="ECO:0007669"/>
    <property type="project" value="UniProtKB-SubCell"/>
</dbReference>
<dbReference type="InterPro" id="IPR050171">
    <property type="entry name" value="MFS_Transporters"/>
</dbReference>
<dbReference type="Proteomes" id="UP000037643">
    <property type="component" value="Chromosome"/>
</dbReference>
<name>A0A0G3XB99_9SPHN</name>
<dbReference type="Pfam" id="PF00854">
    <property type="entry name" value="PTR2"/>
    <property type="match status" value="2"/>
</dbReference>
<dbReference type="EMBL" id="CP011805">
    <property type="protein sequence ID" value="AKM07916.1"/>
    <property type="molecule type" value="Genomic_DNA"/>
</dbReference>
<feature type="transmembrane region" description="Helical" evidence="10">
    <location>
        <begin position="87"/>
        <end position="115"/>
    </location>
</feature>
<feature type="transmembrane region" description="Helical" evidence="10">
    <location>
        <begin position="188"/>
        <end position="208"/>
    </location>
</feature>
<evidence type="ECO:0000256" key="2">
    <source>
        <dbReference type="ARBA" id="ARBA00022448"/>
    </source>
</evidence>
<comment type="subcellular location">
    <subcellularLocation>
        <location evidence="1">Cell membrane</location>
        <topology evidence="1">Multi-pass membrane protein</topology>
    </subcellularLocation>
    <subcellularLocation>
        <location evidence="8">Membrane</location>
        <topology evidence="8">Multi-pass membrane protein</topology>
    </subcellularLocation>
</comment>
<keyword evidence="12" id="KW-1185">Reference proteome</keyword>
<keyword evidence="5" id="KW-0571">Peptide transport</keyword>
<dbReference type="GO" id="GO:1904680">
    <property type="term" value="F:peptide transmembrane transporter activity"/>
    <property type="evidence" value="ECO:0007669"/>
    <property type="project" value="InterPro"/>
</dbReference>
<feature type="transmembrane region" description="Helical" evidence="10">
    <location>
        <begin position="370"/>
        <end position="394"/>
    </location>
</feature>
<evidence type="ECO:0000313" key="11">
    <source>
        <dbReference type="EMBL" id="AKM07916.1"/>
    </source>
</evidence>
<dbReference type="PROSITE" id="PS01022">
    <property type="entry name" value="PTR2_1"/>
    <property type="match status" value="1"/>
</dbReference>
<feature type="transmembrane region" description="Helical" evidence="10">
    <location>
        <begin position="258"/>
        <end position="277"/>
    </location>
</feature>
<dbReference type="PATRIC" id="fig|543877.4.peg.1880"/>
<dbReference type="NCBIfam" id="TIGR00924">
    <property type="entry name" value="yjdL_sub1_fam"/>
    <property type="match status" value="1"/>
</dbReference>
<dbReference type="GO" id="GO:0006857">
    <property type="term" value="P:oligopeptide transport"/>
    <property type="evidence" value="ECO:0007669"/>
    <property type="project" value="InterPro"/>
</dbReference>
<evidence type="ECO:0000256" key="6">
    <source>
        <dbReference type="ARBA" id="ARBA00022989"/>
    </source>
</evidence>
<evidence type="ECO:0000256" key="7">
    <source>
        <dbReference type="ARBA" id="ARBA00023136"/>
    </source>
</evidence>
<comment type="similarity">
    <text evidence="8">Belongs to the major facilitator superfamily. Proton-dependent oligopeptide transporter (POT/PTR) (TC 2.A.17) family.</text>
</comment>
<keyword evidence="4 8" id="KW-0812">Transmembrane</keyword>
<evidence type="ECO:0000256" key="1">
    <source>
        <dbReference type="ARBA" id="ARBA00004651"/>
    </source>
</evidence>
<sequence length="471" mass="51102">MQAADGVNAQTNAHSSADGDGGERAEKLFLGHPRGLAFIVFTEAWERFSFYGMQALLVLYMATYLFQPENIGGVAGFAGFRMGVEAVFGPLSIQALATQVFGLYVGLIYFMPVLGGLMGDRWIGRRRAVLLGGGLMAIGHFLMAFENLFLPALSLLILGAGLLKGNLAAQVGDLYSKDDPRRDTAFSLYVLAINIGAFIAPLICGTLGELYGWHYGFGAAGIGMLVGIVIYVRGLHHLPADNVGPTASERPRLARGDWRIIAAILLMLAITALFWTAQSQVWNTYPLWIRARVDREILGLLVPVTWFQSLDSLAVLMLAPAVLWFWRLQARRSAEPDDLPKIAIGCLVFAVAMVWLSVGELLSGDSAVALWWPVMFHFICAWSFLYVGPIALALTSRAAPPAVNAMMVGSYYLAIFAGGIASGWLGRFYETVSPSVFWLIHAAVVGAGAVLLFVFKAPLLRAMKLNPRQPG</sequence>
<gene>
    <name evidence="11" type="ORF">AM2010_1853</name>
</gene>
<feature type="transmembrane region" description="Helical" evidence="10">
    <location>
        <begin position="214"/>
        <end position="232"/>
    </location>
</feature>
<dbReference type="InterPro" id="IPR000109">
    <property type="entry name" value="POT_fam"/>
</dbReference>
<feature type="transmembrane region" description="Helical" evidence="10">
    <location>
        <begin position="127"/>
        <end position="143"/>
    </location>
</feature>
<dbReference type="RefSeq" id="WP_236699502.1">
    <property type="nucleotide sequence ID" value="NZ_CP011805.1"/>
</dbReference>
<dbReference type="PANTHER" id="PTHR23517">
    <property type="entry name" value="RESISTANCE PROTEIN MDTM, PUTATIVE-RELATED-RELATED"/>
    <property type="match status" value="1"/>
</dbReference>
<accession>A0A0G3XB99</accession>
<dbReference type="Gene3D" id="1.20.1250.20">
    <property type="entry name" value="MFS general substrate transporter like domains"/>
    <property type="match status" value="2"/>
</dbReference>
<protein>
    <submittedName>
        <fullName evidence="11">Amino acid/peptide transporter</fullName>
    </submittedName>
</protein>
<dbReference type="STRING" id="543877.AM2010_1853"/>
<keyword evidence="6 10" id="KW-1133">Transmembrane helix</keyword>
<feature type="transmembrane region" description="Helical" evidence="10">
    <location>
        <begin position="149"/>
        <end position="167"/>
    </location>
</feature>
<feature type="region of interest" description="Disordered" evidence="9">
    <location>
        <begin position="1"/>
        <end position="22"/>
    </location>
</feature>
<evidence type="ECO:0000256" key="10">
    <source>
        <dbReference type="SAM" id="Phobius"/>
    </source>
</evidence>
<feature type="transmembrane region" description="Helical" evidence="10">
    <location>
        <begin position="338"/>
        <end position="358"/>
    </location>
</feature>
<dbReference type="KEGG" id="amx:AM2010_1853"/>
<dbReference type="InterPro" id="IPR018456">
    <property type="entry name" value="PTR2_symporter_CS"/>
</dbReference>